<dbReference type="InterPro" id="IPR056884">
    <property type="entry name" value="NPHP3-like_N"/>
</dbReference>
<name>A0A9P9IIN4_9HYPO</name>
<evidence type="ECO:0000313" key="5">
    <source>
        <dbReference type="EMBL" id="KAH7120710.1"/>
    </source>
</evidence>
<dbReference type="OrthoDB" id="674604at2759"/>
<dbReference type="Gene3D" id="2.130.10.10">
    <property type="entry name" value="YVTN repeat-like/Quinoprotein amine dehydrogenase"/>
    <property type="match status" value="4"/>
</dbReference>
<dbReference type="PROSITE" id="PS00678">
    <property type="entry name" value="WD_REPEATS_1"/>
    <property type="match status" value="1"/>
</dbReference>
<feature type="repeat" description="WD" evidence="3">
    <location>
        <begin position="1308"/>
        <end position="1342"/>
    </location>
</feature>
<evidence type="ECO:0000256" key="3">
    <source>
        <dbReference type="PROSITE-ProRule" id="PRU00221"/>
    </source>
</evidence>
<feature type="repeat" description="WD" evidence="3">
    <location>
        <begin position="1232"/>
        <end position="1266"/>
    </location>
</feature>
<dbReference type="InterPro" id="IPR015943">
    <property type="entry name" value="WD40/YVTN_repeat-like_dom_sf"/>
</dbReference>
<dbReference type="Pfam" id="PF00400">
    <property type="entry name" value="WD40"/>
    <property type="match status" value="5"/>
</dbReference>
<organism evidence="5 6">
    <name type="scientific">Dactylonectria macrodidyma</name>
    <dbReference type="NCBI Taxonomy" id="307937"/>
    <lineage>
        <taxon>Eukaryota</taxon>
        <taxon>Fungi</taxon>
        <taxon>Dikarya</taxon>
        <taxon>Ascomycota</taxon>
        <taxon>Pezizomycotina</taxon>
        <taxon>Sordariomycetes</taxon>
        <taxon>Hypocreomycetidae</taxon>
        <taxon>Hypocreales</taxon>
        <taxon>Nectriaceae</taxon>
        <taxon>Dactylonectria</taxon>
    </lineage>
</organism>
<dbReference type="GO" id="GO:0003824">
    <property type="term" value="F:catalytic activity"/>
    <property type="evidence" value="ECO:0007669"/>
    <property type="project" value="InterPro"/>
</dbReference>
<feature type="repeat" description="WD" evidence="3">
    <location>
        <begin position="969"/>
        <end position="1010"/>
    </location>
</feature>
<reference evidence="5" key="1">
    <citation type="journal article" date="2021" name="Nat. Commun.">
        <title>Genetic determinants of endophytism in the Arabidopsis root mycobiome.</title>
        <authorList>
            <person name="Mesny F."/>
            <person name="Miyauchi S."/>
            <person name="Thiergart T."/>
            <person name="Pickel B."/>
            <person name="Atanasova L."/>
            <person name="Karlsson M."/>
            <person name="Huettel B."/>
            <person name="Barry K.W."/>
            <person name="Haridas S."/>
            <person name="Chen C."/>
            <person name="Bauer D."/>
            <person name="Andreopoulos W."/>
            <person name="Pangilinan J."/>
            <person name="LaButti K."/>
            <person name="Riley R."/>
            <person name="Lipzen A."/>
            <person name="Clum A."/>
            <person name="Drula E."/>
            <person name="Henrissat B."/>
            <person name="Kohler A."/>
            <person name="Grigoriev I.V."/>
            <person name="Martin F.M."/>
            <person name="Hacquard S."/>
        </authorList>
    </citation>
    <scope>NUCLEOTIDE SEQUENCE</scope>
    <source>
        <strain evidence="5">MPI-CAGE-AT-0147</strain>
    </source>
</reference>
<evidence type="ECO:0000313" key="6">
    <source>
        <dbReference type="Proteomes" id="UP000738349"/>
    </source>
</evidence>
<protein>
    <recommendedName>
        <fullName evidence="4">Nephrocystin 3-like N-terminal domain-containing protein</fullName>
    </recommendedName>
</protein>
<dbReference type="InterPro" id="IPR035994">
    <property type="entry name" value="Nucleoside_phosphorylase_sf"/>
</dbReference>
<dbReference type="Pfam" id="PF24883">
    <property type="entry name" value="NPHP3_N"/>
    <property type="match status" value="1"/>
</dbReference>
<dbReference type="PROSITE" id="PS50082">
    <property type="entry name" value="WD_REPEATS_2"/>
    <property type="match status" value="6"/>
</dbReference>
<dbReference type="InterPro" id="IPR020472">
    <property type="entry name" value="WD40_PAC1"/>
</dbReference>
<dbReference type="InterPro" id="IPR027417">
    <property type="entry name" value="P-loop_NTPase"/>
</dbReference>
<feature type="domain" description="Nephrocystin 3-like N-terminal" evidence="4">
    <location>
        <begin position="406"/>
        <end position="565"/>
    </location>
</feature>
<evidence type="ECO:0000256" key="2">
    <source>
        <dbReference type="ARBA" id="ARBA00022737"/>
    </source>
</evidence>
<accession>A0A9P9IIN4</accession>
<dbReference type="PRINTS" id="PR00320">
    <property type="entry name" value="GPROTEINBRPT"/>
</dbReference>
<feature type="repeat" description="WD" evidence="3">
    <location>
        <begin position="1142"/>
        <end position="1183"/>
    </location>
</feature>
<gene>
    <name evidence="5" type="ORF">EDB81DRAFT_814579</name>
</gene>
<dbReference type="SUPFAM" id="SSF52540">
    <property type="entry name" value="P-loop containing nucleoside triphosphate hydrolases"/>
    <property type="match status" value="1"/>
</dbReference>
<dbReference type="EMBL" id="JAGMUV010000025">
    <property type="protein sequence ID" value="KAH7120710.1"/>
    <property type="molecule type" value="Genomic_DNA"/>
</dbReference>
<keyword evidence="1 3" id="KW-0853">WD repeat</keyword>
<evidence type="ECO:0000259" key="4">
    <source>
        <dbReference type="Pfam" id="PF24883"/>
    </source>
</evidence>
<comment type="caution">
    <text evidence="5">The sequence shown here is derived from an EMBL/GenBank/DDBJ whole genome shotgun (WGS) entry which is preliminary data.</text>
</comment>
<dbReference type="CDD" id="cd00200">
    <property type="entry name" value="WD40"/>
    <property type="match status" value="2"/>
</dbReference>
<dbReference type="SUPFAM" id="SSF50978">
    <property type="entry name" value="WD40 repeat-like"/>
    <property type="match status" value="1"/>
</dbReference>
<dbReference type="PANTHER" id="PTHR19879:SF9">
    <property type="entry name" value="TRANSCRIPTION INITIATION FACTOR TFIID SUBUNIT 5"/>
    <property type="match status" value="1"/>
</dbReference>
<proteinExistence type="predicted"/>
<dbReference type="InterPro" id="IPR011047">
    <property type="entry name" value="Quinoprotein_ADH-like_sf"/>
</dbReference>
<evidence type="ECO:0000256" key="1">
    <source>
        <dbReference type="ARBA" id="ARBA00022574"/>
    </source>
</evidence>
<dbReference type="InterPro" id="IPR001680">
    <property type="entry name" value="WD40_rpt"/>
</dbReference>
<dbReference type="PANTHER" id="PTHR19879">
    <property type="entry name" value="TRANSCRIPTION INITIATION FACTOR TFIID"/>
    <property type="match status" value="1"/>
</dbReference>
<dbReference type="Gene3D" id="3.40.50.300">
    <property type="entry name" value="P-loop containing nucleotide triphosphate hydrolases"/>
    <property type="match status" value="1"/>
</dbReference>
<dbReference type="InterPro" id="IPR019775">
    <property type="entry name" value="WD40_repeat_CS"/>
</dbReference>
<dbReference type="SUPFAM" id="SSF53167">
    <property type="entry name" value="Purine and uridine phosphorylases"/>
    <property type="match status" value="1"/>
</dbReference>
<sequence>MAKRLHSPGLYTIGWIAALPIERAAATALLDNRHETPQDFDQLQSDTNSYTWGRMGQHNIVIASLPSGLYGIVSAATTASNLISSLPHIRIGLLVGIGGAIGRPHHGRDIRLGDIVVSQPDGTTGGVVQYDLGKAKVGETWERKGSLNMPPPVLLQALAKLQAEHEIADSRVTELLQAMWTANPRMAKTRNKVPGFTHQGSQNDRLFNSSYTHVEGDSCDQCDPDWVIEREERDTTNPEIHYGIIASGNTLVKDASTRDSIAKAAGKECICFEMEAAGLMNSFPCLVIRGICDYADSHKNDRWQRYASATAAAYAKELLSFVPTLRLEATRPAAEFLGSIFHALDNIELESSNTRNEVRETRTAVLDANQRAVLDRLPVAAGASFDSHAEEGNPTCLPNTRVELLEQIVEWSKNPLAKPIFWLNGMAGTGKSTISRTIARTLAQSGHLGASFFFKRAEGDRGTSTQLFTTIASQIAARKPTIAPHIKQAIDADSAITDKGLQEQLNKLIVQPLAAISPNSVKNDPIVVLIDALDECEAEESKIKFIIHLFGQAQNLGLKIFITSRPELPIRLGFNSIKDNYQDIILHEIPEPVIKHDLSVFFEHELMRIRTEYNLSTPIAGQLLADWPGQPNLQCLVDMAIPLFIFASTVCRFLADRRCGTPDEKLREVLRFRTRTQERQLDATYLPVLKKLVVGLSSRRRNGVLQQFQQIVGSIINLMSPLSTTTLAKLLSISQSTIDNHLSMLHSVLSIPESTDSPVRLLHLSFRDFLLGPDIKTRTDFWIDGTLAHTELAAACLRVMISFLREDICGLRSSRMEGSTIESDMIGECISAELQYACLHWVSHLRGSQRPVKDDGDAISFLTEHLLHWVEVLGLMRRAREGVAIIQSLQTLVDVELGSMASSLLDDVLRILQANFPVINAAPLQVYSSVLLFAPRTSFIKNHFKSAMPSWITLPPQTERDWDQCISTFEGNYYAISYISFSHDSRLVISGSSDKTIRLWDTETGGYILSLEGYYGSVESIAISRDSEFIASYSSGTTTAVIRLWNVDTGECIKELKADRCNRCWLGFSQGSDLVASFSTWNRTIWQRYLNTGEIAQPLAGFDGPVEAVAFSRDLALTAASAADSHSIWVWSTGADSPMRELKGDRNTIKYLVFSEDSTLLASTSCNVGVRLWRVSTGKCVRELFLDNRDIRSLAISPNSQLVAYSVLRDIWLWRHDINERVCVKLKGYSPVGAITFSHDSTRLVSGSKDGLIRLWRTNASKNSQKLVGHDGEVHLITVSPDSALIASSSWKDIRLWRSETGEFIQKLEGHTRQVNSLAFSHDSALMVSSSDDATVRLWSMNPGSLGACLGRFWGLDRVNSAVVSHDAAFIASAAYESACTIHLWNLKTGERIKEFPIMQFDPTYNSIALSHDSTLLASASYRNIVTLWHTDTGRCVQILQGHKNIVTSVAFSQDSKIVAVASKDGSVWLWRVDTGECMQQLEIGVASRRLLFEPRRDTLLTDIGQFSAEESGSAYRQTGYGLSSNYCWITWKGKRLLWLPAEYRPRCSVTSGATVAYGCASGRVFVLRFSDYDC</sequence>
<dbReference type="Gene3D" id="3.40.50.1580">
    <property type="entry name" value="Nucleoside phosphorylase domain"/>
    <property type="match status" value="1"/>
</dbReference>
<keyword evidence="6" id="KW-1185">Reference proteome</keyword>
<dbReference type="PROSITE" id="PS50294">
    <property type="entry name" value="WD_REPEATS_REGION"/>
    <property type="match status" value="3"/>
</dbReference>
<dbReference type="InterPro" id="IPR036322">
    <property type="entry name" value="WD40_repeat_dom_sf"/>
</dbReference>
<feature type="repeat" description="WD" evidence="3">
    <location>
        <begin position="1267"/>
        <end position="1307"/>
    </location>
</feature>
<dbReference type="SMART" id="SM00320">
    <property type="entry name" value="WD40"/>
    <property type="match status" value="11"/>
</dbReference>
<dbReference type="GO" id="GO:0009116">
    <property type="term" value="P:nucleoside metabolic process"/>
    <property type="evidence" value="ECO:0007669"/>
    <property type="project" value="InterPro"/>
</dbReference>
<keyword evidence="2" id="KW-0677">Repeat</keyword>
<feature type="repeat" description="WD" evidence="3">
    <location>
        <begin position="1440"/>
        <end position="1481"/>
    </location>
</feature>
<dbReference type="Proteomes" id="UP000738349">
    <property type="component" value="Unassembled WGS sequence"/>
</dbReference>
<dbReference type="SUPFAM" id="SSF50998">
    <property type="entry name" value="Quinoprotein alcohol dehydrogenase-like"/>
    <property type="match status" value="1"/>
</dbReference>